<keyword evidence="1" id="KW-1133">Transmembrane helix</keyword>
<gene>
    <name evidence="2" type="ORF">SETTUDRAFT_164546</name>
</gene>
<proteinExistence type="predicted"/>
<keyword evidence="1" id="KW-0472">Membrane</keyword>
<organism evidence="2 3">
    <name type="scientific">Exserohilum turcicum (strain 28A)</name>
    <name type="common">Northern leaf blight fungus</name>
    <name type="synonym">Setosphaeria turcica</name>
    <dbReference type="NCBI Taxonomy" id="671987"/>
    <lineage>
        <taxon>Eukaryota</taxon>
        <taxon>Fungi</taxon>
        <taxon>Dikarya</taxon>
        <taxon>Ascomycota</taxon>
        <taxon>Pezizomycotina</taxon>
        <taxon>Dothideomycetes</taxon>
        <taxon>Pleosporomycetidae</taxon>
        <taxon>Pleosporales</taxon>
        <taxon>Pleosporineae</taxon>
        <taxon>Pleosporaceae</taxon>
        <taxon>Exserohilum</taxon>
    </lineage>
</organism>
<evidence type="ECO:0008006" key="4">
    <source>
        <dbReference type="Google" id="ProtNLM"/>
    </source>
</evidence>
<keyword evidence="3" id="KW-1185">Reference proteome</keyword>
<dbReference type="Proteomes" id="UP000016935">
    <property type="component" value="Unassembled WGS sequence"/>
</dbReference>
<dbReference type="OrthoDB" id="5427091at2759"/>
<reference evidence="2 3" key="2">
    <citation type="journal article" date="2013" name="PLoS Genet.">
        <title>Comparative genome structure, secondary metabolite, and effector coding capacity across Cochliobolus pathogens.</title>
        <authorList>
            <person name="Condon B.J."/>
            <person name="Leng Y."/>
            <person name="Wu D."/>
            <person name="Bushley K.E."/>
            <person name="Ohm R.A."/>
            <person name="Otillar R."/>
            <person name="Martin J."/>
            <person name="Schackwitz W."/>
            <person name="Grimwood J."/>
            <person name="MohdZainudin N."/>
            <person name="Xue C."/>
            <person name="Wang R."/>
            <person name="Manning V.A."/>
            <person name="Dhillon B."/>
            <person name="Tu Z.J."/>
            <person name="Steffenson B.J."/>
            <person name="Salamov A."/>
            <person name="Sun H."/>
            <person name="Lowry S."/>
            <person name="LaButti K."/>
            <person name="Han J."/>
            <person name="Copeland A."/>
            <person name="Lindquist E."/>
            <person name="Barry K."/>
            <person name="Schmutz J."/>
            <person name="Baker S.E."/>
            <person name="Ciuffetti L.M."/>
            <person name="Grigoriev I.V."/>
            <person name="Zhong S."/>
            <person name="Turgeon B.G."/>
        </authorList>
    </citation>
    <scope>NUCLEOTIDE SEQUENCE [LARGE SCALE GENOMIC DNA]</scope>
    <source>
        <strain evidence="3">28A</strain>
    </source>
</reference>
<dbReference type="GeneID" id="19399164"/>
<evidence type="ECO:0000313" key="3">
    <source>
        <dbReference type="Proteomes" id="UP000016935"/>
    </source>
</evidence>
<dbReference type="EMBL" id="KB908814">
    <property type="protein sequence ID" value="EOA84386.1"/>
    <property type="molecule type" value="Genomic_DNA"/>
</dbReference>
<dbReference type="STRING" id="671987.R0IHC5"/>
<accession>R0IHC5</accession>
<protein>
    <recommendedName>
        <fullName evidence="4">PSI domain-containing protein</fullName>
    </recommendedName>
</protein>
<evidence type="ECO:0000313" key="2">
    <source>
        <dbReference type="EMBL" id="EOA84386.1"/>
    </source>
</evidence>
<dbReference type="HOGENOM" id="CLU_113404_0_0_1"/>
<dbReference type="AlphaFoldDB" id="R0IHC5"/>
<name>R0IHC5_EXST2</name>
<dbReference type="eggNOG" id="ENOG502SXHK">
    <property type="taxonomic scope" value="Eukaryota"/>
</dbReference>
<feature type="transmembrane region" description="Helical" evidence="1">
    <location>
        <begin position="112"/>
        <end position="134"/>
    </location>
</feature>
<dbReference type="RefSeq" id="XP_008028690.1">
    <property type="nucleotide sequence ID" value="XM_008030499.1"/>
</dbReference>
<reference evidence="2 3" key="1">
    <citation type="journal article" date="2012" name="PLoS Pathog.">
        <title>Diverse lifestyles and strategies of plant pathogenesis encoded in the genomes of eighteen Dothideomycetes fungi.</title>
        <authorList>
            <person name="Ohm R.A."/>
            <person name="Feau N."/>
            <person name="Henrissat B."/>
            <person name="Schoch C.L."/>
            <person name="Horwitz B.A."/>
            <person name="Barry K.W."/>
            <person name="Condon B.J."/>
            <person name="Copeland A.C."/>
            <person name="Dhillon B."/>
            <person name="Glaser F."/>
            <person name="Hesse C.N."/>
            <person name="Kosti I."/>
            <person name="LaButti K."/>
            <person name="Lindquist E.A."/>
            <person name="Lucas S."/>
            <person name="Salamov A.A."/>
            <person name="Bradshaw R.E."/>
            <person name="Ciuffetti L."/>
            <person name="Hamelin R.C."/>
            <person name="Kema G.H.J."/>
            <person name="Lawrence C."/>
            <person name="Scott J.A."/>
            <person name="Spatafora J.W."/>
            <person name="Turgeon B.G."/>
            <person name="de Wit P.J.G.M."/>
            <person name="Zhong S."/>
            <person name="Goodwin S.B."/>
            <person name="Grigoriev I.V."/>
        </authorList>
    </citation>
    <scope>NUCLEOTIDE SEQUENCE [LARGE SCALE GENOMIC DNA]</scope>
    <source>
        <strain evidence="3">28A</strain>
    </source>
</reference>
<evidence type="ECO:0000256" key="1">
    <source>
        <dbReference type="SAM" id="Phobius"/>
    </source>
</evidence>
<sequence>MSSNCPGTPAKRSHDASINVTEIVQQRLETASGEDWERLRLCWGYLDCGDCHRSKGHCGWCAISSTCLPLPTDTLSKTFPLLSPLHHDSICALRSERFELRTAGLGCQVSTITFLTSLVTIFCTLFIVSFLYWLSKCMQLVLLGARARKGGYVVHEDGSGGVWVRRSEGWGRWWRRTRGEPREFEVEEIDDGTGRRGWVWWDNRVGERRPLLR</sequence>
<keyword evidence="1" id="KW-0812">Transmembrane</keyword>